<accession>A0A2I0IVV8</accession>
<proteinExistence type="predicted"/>
<dbReference type="EMBL" id="PGOL01002496">
    <property type="protein sequence ID" value="PKI47536.1"/>
    <property type="molecule type" value="Genomic_DNA"/>
</dbReference>
<sequence length="125" mass="13514">MEGSGSLVGGHKPPNRPGDLSRSSQSIRGLGPPIGDPDPSIEVASVLRGYRRPQWRGRGCQLAALARKSIRNFESESPVDWGVGAANWHPEPLDQGCRYPQRTLATSVEGSRPPPSLSIFFRGVK</sequence>
<organism evidence="2 3">
    <name type="scientific">Punica granatum</name>
    <name type="common">Pomegranate</name>
    <dbReference type="NCBI Taxonomy" id="22663"/>
    <lineage>
        <taxon>Eukaryota</taxon>
        <taxon>Viridiplantae</taxon>
        <taxon>Streptophyta</taxon>
        <taxon>Embryophyta</taxon>
        <taxon>Tracheophyta</taxon>
        <taxon>Spermatophyta</taxon>
        <taxon>Magnoliopsida</taxon>
        <taxon>eudicotyledons</taxon>
        <taxon>Gunneridae</taxon>
        <taxon>Pentapetalae</taxon>
        <taxon>rosids</taxon>
        <taxon>malvids</taxon>
        <taxon>Myrtales</taxon>
        <taxon>Lythraceae</taxon>
        <taxon>Punica</taxon>
    </lineage>
</organism>
<dbReference type="Proteomes" id="UP000233551">
    <property type="component" value="Unassembled WGS sequence"/>
</dbReference>
<protein>
    <submittedName>
        <fullName evidence="2">Uncharacterized protein</fullName>
    </submittedName>
</protein>
<evidence type="ECO:0000256" key="1">
    <source>
        <dbReference type="SAM" id="MobiDB-lite"/>
    </source>
</evidence>
<evidence type="ECO:0000313" key="3">
    <source>
        <dbReference type="Proteomes" id="UP000233551"/>
    </source>
</evidence>
<name>A0A2I0IVV8_PUNGR</name>
<evidence type="ECO:0000313" key="2">
    <source>
        <dbReference type="EMBL" id="PKI47536.1"/>
    </source>
</evidence>
<gene>
    <name evidence="2" type="ORF">CRG98_032126</name>
</gene>
<comment type="caution">
    <text evidence="2">The sequence shown here is derived from an EMBL/GenBank/DDBJ whole genome shotgun (WGS) entry which is preliminary data.</text>
</comment>
<keyword evidence="3" id="KW-1185">Reference proteome</keyword>
<dbReference type="AlphaFoldDB" id="A0A2I0IVV8"/>
<reference evidence="2 3" key="1">
    <citation type="submission" date="2017-11" db="EMBL/GenBank/DDBJ databases">
        <title>De-novo sequencing of pomegranate (Punica granatum L.) genome.</title>
        <authorList>
            <person name="Akparov Z."/>
            <person name="Amiraslanov A."/>
            <person name="Hajiyeva S."/>
            <person name="Abbasov M."/>
            <person name="Kaur K."/>
            <person name="Hamwieh A."/>
            <person name="Solovyev V."/>
            <person name="Salamov A."/>
            <person name="Braich B."/>
            <person name="Kosarev P."/>
            <person name="Mahmoud A."/>
            <person name="Hajiyev E."/>
            <person name="Babayeva S."/>
            <person name="Izzatullayeva V."/>
            <person name="Mammadov A."/>
            <person name="Mammadov A."/>
            <person name="Sharifova S."/>
            <person name="Ojaghi J."/>
            <person name="Eynullazada K."/>
            <person name="Bayramov B."/>
            <person name="Abdulazimova A."/>
            <person name="Shahmuradov I."/>
        </authorList>
    </citation>
    <scope>NUCLEOTIDE SEQUENCE [LARGE SCALE GENOMIC DNA]</scope>
    <source>
        <strain evidence="3">cv. AG2017</strain>
        <tissue evidence="2">Leaf</tissue>
    </source>
</reference>
<feature type="region of interest" description="Disordered" evidence="1">
    <location>
        <begin position="1"/>
        <end position="40"/>
    </location>
</feature>